<feature type="signal peptide" evidence="11">
    <location>
        <begin position="1"/>
        <end position="27"/>
    </location>
</feature>
<keyword evidence="9" id="KW-0472">Membrane</keyword>
<name>A0A432XAI6_9GAMM</name>
<evidence type="ECO:0000256" key="2">
    <source>
        <dbReference type="ARBA" id="ARBA00011233"/>
    </source>
</evidence>
<dbReference type="Gene3D" id="2.40.160.10">
    <property type="entry name" value="Porin"/>
    <property type="match status" value="1"/>
</dbReference>
<gene>
    <name evidence="13" type="ORF">CWE15_03525</name>
</gene>
<keyword evidence="7" id="KW-0406">Ion transport</keyword>
<keyword evidence="5" id="KW-0812">Transmembrane</keyword>
<evidence type="ECO:0000256" key="8">
    <source>
        <dbReference type="ARBA" id="ARBA00023114"/>
    </source>
</evidence>
<dbReference type="Pfam" id="PF13609">
    <property type="entry name" value="Porin_4"/>
    <property type="match status" value="1"/>
</dbReference>
<evidence type="ECO:0000259" key="12">
    <source>
        <dbReference type="Pfam" id="PF13609"/>
    </source>
</evidence>
<dbReference type="GO" id="GO:0015288">
    <property type="term" value="F:porin activity"/>
    <property type="evidence" value="ECO:0007669"/>
    <property type="project" value="UniProtKB-KW"/>
</dbReference>
<dbReference type="Proteomes" id="UP000286976">
    <property type="component" value="Unassembled WGS sequence"/>
</dbReference>
<evidence type="ECO:0000256" key="1">
    <source>
        <dbReference type="ARBA" id="ARBA00004571"/>
    </source>
</evidence>
<keyword evidence="14" id="KW-1185">Reference proteome</keyword>
<evidence type="ECO:0000256" key="9">
    <source>
        <dbReference type="ARBA" id="ARBA00023136"/>
    </source>
</evidence>
<reference evidence="13 14" key="1">
    <citation type="journal article" date="2011" name="Front. Microbiol.">
        <title>Genomic signatures of strain selection and enhancement in Bacillus atrophaeus var. globigii, a historical biowarfare simulant.</title>
        <authorList>
            <person name="Gibbons H.S."/>
            <person name="Broomall S.M."/>
            <person name="McNew L.A."/>
            <person name="Daligault H."/>
            <person name="Chapman C."/>
            <person name="Bruce D."/>
            <person name="Karavis M."/>
            <person name="Krepps M."/>
            <person name="McGregor P.A."/>
            <person name="Hong C."/>
            <person name="Park K.H."/>
            <person name="Akmal A."/>
            <person name="Feldman A."/>
            <person name="Lin J.S."/>
            <person name="Chang W.E."/>
            <person name="Higgs B.W."/>
            <person name="Demirev P."/>
            <person name="Lindquist J."/>
            <person name="Liem A."/>
            <person name="Fochler E."/>
            <person name="Read T.D."/>
            <person name="Tapia R."/>
            <person name="Johnson S."/>
            <person name="Bishop-Lilly K.A."/>
            <person name="Detter C."/>
            <person name="Han C."/>
            <person name="Sozhamannan S."/>
            <person name="Rosenzweig C.N."/>
            <person name="Skowronski E.W."/>
        </authorList>
    </citation>
    <scope>NUCLEOTIDE SEQUENCE [LARGE SCALE GENOMIC DNA]</scope>
    <source>
        <strain evidence="13 14">AIT1</strain>
    </source>
</reference>
<comment type="caution">
    <text evidence="13">The sequence shown here is derived from an EMBL/GenBank/DDBJ whole genome shotgun (WGS) entry which is preliminary data.</text>
</comment>
<dbReference type="SUPFAM" id="SSF56935">
    <property type="entry name" value="Porins"/>
    <property type="match status" value="1"/>
</dbReference>
<keyword evidence="4" id="KW-1134">Transmembrane beta strand</keyword>
<dbReference type="PANTHER" id="PTHR34501:SF9">
    <property type="entry name" value="MAJOR OUTER MEMBRANE PROTEIN P.IA"/>
    <property type="match status" value="1"/>
</dbReference>
<comment type="subunit">
    <text evidence="2">Homotrimer.</text>
</comment>
<organism evidence="13 14">
    <name type="scientific">Aliidiomarina taiwanensis</name>
    <dbReference type="NCBI Taxonomy" id="946228"/>
    <lineage>
        <taxon>Bacteria</taxon>
        <taxon>Pseudomonadati</taxon>
        <taxon>Pseudomonadota</taxon>
        <taxon>Gammaproteobacteria</taxon>
        <taxon>Alteromonadales</taxon>
        <taxon>Idiomarinaceae</taxon>
        <taxon>Aliidiomarina</taxon>
    </lineage>
</organism>
<dbReference type="InterPro" id="IPR023614">
    <property type="entry name" value="Porin_dom_sf"/>
</dbReference>
<keyword evidence="8" id="KW-0626">Porin</keyword>
<evidence type="ECO:0000256" key="3">
    <source>
        <dbReference type="ARBA" id="ARBA00022448"/>
    </source>
</evidence>
<dbReference type="RefSeq" id="WP_126756653.1">
    <property type="nucleotide sequence ID" value="NZ_PIPQ01000001.1"/>
</dbReference>
<evidence type="ECO:0000256" key="10">
    <source>
        <dbReference type="ARBA" id="ARBA00023237"/>
    </source>
</evidence>
<keyword evidence="3" id="KW-0813">Transport</keyword>
<evidence type="ECO:0000256" key="11">
    <source>
        <dbReference type="SAM" id="SignalP"/>
    </source>
</evidence>
<dbReference type="InterPro" id="IPR050298">
    <property type="entry name" value="Gram-neg_bact_OMP"/>
</dbReference>
<protein>
    <recommendedName>
        <fullName evidence="12">Porin domain-containing protein</fullName>
    </recommendedName>
</protein>
<sequence length="346" mass="37249">MLDVKLKQTAIAGAVLSVLGFSGVALAESDATYFQIMARAQVELVNASGDIPKLTGEDGFNITDAWGSGRPNNHNWSGLFLDGGHAFSSNFELFGRLSYNFNMDGLPDGRGKYCDLYLGIRGDFGTVRAGRIETPYKLAGLGWDPMNATSFQARRNGGRSGGGLGHAGYHDDSIDYSFSMNGMKFTAFYSKNDGGPSGPDQNSMYAASVLVPVGSVELSLAHIDADNRGGGKRDGTKFGARYNEGAWTFAGQYEFRGTGLDNGDYLFLTGAYKAAVGQVSLSYGRFMDDSLGAVADGEYVGVGLVRRLSPQFAYHAGVRYTDRDSVGSETMVGLGFRFTYKNRMTW</sequence>
<proteinExistence type="predicted"/>
<evidence type="ECO:0000256" key="6">
    <source>
        <dbReference type="ARBA" id="ARBA00022729"/>
    </source>
</evidence>
<dbReference type="EMBL" id="PIPQ01000001">
    <property type="protein sequence ID" value="RUO44251.1"/>
    <property type="molecule type" value="Genomic_DNA"/>
</dbReference>
<dbReference type="PANTHER" id="PTHR34501">
    <property type="entry name" value="PROTEIN YDDL-RELATED"/>
    <property type="match status" value="1"/>
</dbReference>
<evidence type="ECO:0000256" key="7">
    <source>
        <dbReference type="ARBA" id="ARBA00023065"/>
    </source>
</evidence>
<accession>A0A432XAI6</accession>
<dbReference type="InterPro" id="IPR033900">
    <property type="entry name" value="Gram_neg_porin_domain"/>
</dbReference>
<keyword evidence="6 11" id="KW-0732">Signal</keyword>
<feature type="chain" id="PRO_5019022996" description="Porin domain-containing protein" evidence="11">
    <location>
        <begin position="28"/>
        <end position="346"/>
    </location>
</feature>
<evidence type="ECO:0000256" key="5">
    <source>
        <dbReference type="ARBA" id="ARBA00022692"/>
    </source>
</evidence>
<comment type="subcellular location">
    <subcellularLocation>
        <location evidence="1">Cell outer membrane</location>
        <topology evidence="1">Multi-pass membrane protein</topology>
    </subcellularLocation>
</comment>
<dbReference type="GO" id="GO:0046930">
    <property type="term" value="C:pore complex"/>
    <property type="evidence" value="ECO:0007669"/>
    <property type="project" value="UniProtKB-KW"/>
</dbReference>
<evidence type="ECO:0000256" key="4">
    <source>
        <dbReference type="ARBA" id="ARBA00022452"/>
    </source>
</evidence>
<keyword evidence="10" id="KW-0998">Cell outer membrane</keyword>
<evidence type="ECO:0000313" key="14">
    <source>
        <dbReference type="Proteomes" id="UP000286976"/>
    </source>
</evidence>
<dbReference type="GO" id="GO:0006811">
    <property type="term" value="P:monoatomic ion transport"/>
    <property type="evidence" value="ECO:0007669"/>
    <property type="project" value="UniProtKB-KW"/>
</dbReference>
<dbReference type="GO" id="GO:0009279">
    <property type="term" value="C:cell outer membrane"/>
    <property type="evidence" value="ECO:0007669"/>
    <property type="project" value="UniProtKB-SubCell"/>
</dbReference>
<dbReference type="AlphaFoldDB" id="A0A432XAI6"/>
<feature type="domain" description="Porin" evidence="12">
    <location>
        <begin position="15"/>
        <end position="324"/>
    </location>
</feature>
<dbReference type="OrthoDB" id="8173690at2"/>
<evidence type="ECO:0000313" key="13">
    <source>
        <dbReference type="EMBL" id="RUO44251.1"/>
    </source>
</evidence>